<organism evidence="1 2">
    <name type="scientific">Aspergillus aculeatinus CBS 121060</name>
    <dbReference type="NCBI Taxonomy" id="1448322"/>
    <lineage>
        <taxon>Eukaryota</taxon>
        <taxon>Fungi</taxon>
        <taxon>Dikarya</taxon>
        <taxon>Ascomycota</taxon>
        <taxon>Pezizomycotina</taxon>
        <taxon>Eurotiomycetes</taxon>
        <taxon>Eurotiomycetidae</taxon>
        <taxon>Eurotiales</taxon>
        <taxon>Aspergillaceae</taxon>
        <taxon>Aspergillus</taxon>
        <taxon>Aspergillus subgen. Circumdati</taxon>
    </lineage>
</organism>
<evidence type="ECO:0000313" key="2">
    <source>
        <dbReference type="Proteomes" id="UP000249661"/>
    </source>
</evidence>
<keyword evidence="2" id="KW-1185">Reference proteome</keyword>
<dbReference type="EMBL" id="KZ824991">
    <property type="protein sequence ID" value="RAH65698.1"/>
    <property type="molecule type" value="Genomic_DNA"/>
</dbReference>
<dbReference type="Proteomes" id="UP000249661">
    <property type="component" value="Unassembled WGS sequence"/>
</dbReference>
<gene>
    <name evidence="1" type="ORF">BO66DRAFT_395241</name>
</gene>
<sequence>MLELSYTESPSSFAELMSLRRLPVKKSQLPSANSPEHIERFQSLAPPYPPGEAGRAFGGHVYAQSAYAASQTVEKGFLIHNVTGTFILPGRLDIPYEYTVRHLRDGKSYCTRAVDARQAHQICFSGLVSFKRAEPPAAAPFAHQPVSAQQRYAELLAGKRPQDFPVQPGVDADFYINHWREQWEKHGIPEREFPGLEARNVDMRGFNRREEVTGQPDRYRQLTFYKLKGSPGDQRGSVKEEEVRVGEVRRRERAGEFDNLYACAHMYAADKNSLLLIPRALGMKVWDALASLTLTVVFHELGEAVRMIDWDAEAEVEAEAKEEGGLPKKWFIQEGWTPRSGGSRAIHESWLWSPEGRLVATSYQDGMLKVSRTDREKL</sequence>
<name>A0ACD1GWQ3_9EURO</name>
<accession>A0ACD1GWQ3</accession>
<protein>
    <submittedName>
        <fullName evidence="1">Thioesterase/thiol ester dehydrase-isomerase</fullName>
    </submittedName>
</protein>
<proteinExistence type="predicted"/>
<evidence type="ECO:0000313" key="1">
    <source>
        <dbReference type="EMBL" id="RAH65698.1"/>
    </source>
</evidence>
<reference evidence="1" key="1">
    <citation type="submission" date="2018-02" db="EMBL/GenBank/DDBJ databases">
        <title>The genomes of Aspergillus section Nigri reveals drivers in fungal speciation.</title>
        <authorList>
            <consortium name="DOE Joint Genome Institute"/>
            <person name="Vesth T.C."/>
            <person name="Nybo J."/>
            <person name="Theobald S."/>
            <person name="Brandl J."/>
            <person name="Frisvad J.C."/>
            <person name="Nielsen K.F."/>
            <person name="Lyhne E.K."/>
            <person name="Kogle M.E."/>
            <person name="Kuo A."/>
            <person name="Riley R."/>
            <person name="Clum A."/>
            <person name="Nolan M."/>
            <person name="Lipzen A."/>
            <person name="Salamov A."/>
            <person name="Henrissat B."/>
            <person name="Wiebenga A."/>
            <person name="De vries R.P."/>
            <person name="Grigoriev I.V."/>
            <person name="Mortensen U.H."/>
            <person name="Andersen M.R."/>
            <person name="Baker S.E."/>
        </authorList>
    </citation>
    <scope>NUCLEOTIDE SEQUENCE</scope>
    <source>
        <strain evidence="1">CBS 121060</strain>
    </source>
</reference>